<dbReference type="PANTHER" id="PTHR32243">
    <property type="entry name" value="MALTOSE TRANSPORT SYSTEM PERMEASE-RELATED"/>
    <property type="match status" value="1"/>
</dbReference>
<dbReference type="STRING" id="1122204.SAMN05421781_1937"/>
<evidence type="ECO:0000256" key="1">
    <source>
        <dbReference type="ARBA" id="ARBA00004651"/>
    </source>
</evidence>
<protein>
    <submittedName>
        <fullName evidence="10">Carbohydrate ABC transporter membrane protein 2, CUT1 family</fullName>
    </submittedName>
</protein>
<keyword evidence="6 8" id="KW-1133">Transmembrane helix</keyword>
<dbReference type="Proteomes" id="UP000199488">
    <property type="component" value="Unassembled WGS sequence"/>
</dbReference>
<feature type="transmembrane region" description="Helical" evidence="8">
    <location>
        <begin position="144"/>
        <end position="164"/>
    </location>
</feature>
<gene>
    <name evidence="10" type="ORF">SAMN05421781_1937</name>
</gene>
<evidence type="ECO:0000256" key="3">
    <source>
        <dbReference type="ARBA" id="ARBA00022475"/>
    </source>
</evidence>
<dbReference type="AlphaFoldDB" id="A0A1H2V5K0"/>
<feature type="transmembrane region" description="Helical" evidence="8">
    <location>
        <begin position="110"/>
        <end position="132"/>
    </location>
</feature>
<evidence type="ECO:0000256" key="4">
    <source>
        <dbReference type="ARBA" id="ARBA00022597"/>
    </source>
</evidence>
<evidence type="ECO:0000256" key="5">
    <source>
        <dbReference type="ARBA" id="ARBA00022692"/>
    </source>
</evidence>
<dbReference type="OrthoDB" id="9794684at2"/>
<dbReference type="CDD" id="cd06261">
    <property type="entry name" value="TM_PBP2"/>
    <property type="match status" value="1"/>
</dbReference>
<feature type="domain" description="ABC transmembrane type-1" evidence="9">
    <location>
        <begin position="73"/>
        <end position="265"/>
    </location>
</feature>
<keyword evidence="5 8" id="KW-0812">Transmembrane</keyword>
<organism evidence="10 11">
    <name type="scientific">Marinococcus luteus</name>
    <dbReference type="NCBI Taxonomy" id="1122204"/>
    <lineage>
        <taxon>Bacteria</taxon>
        <taxon>Bacillati</taxon>
        <taxon>Bacillota</taxon>
        <taxon>Bacilli</taxon>
        <taxon>Bacillales</taxon>
        <taxon>Bacillaceae</taxon>
        <taxon>Marinococcus</taxon>
    </lineage>
</organism>
<comment type="subcellular location">
    <subcellularLocation>
        <location evidence="1 8">Cell membrane</location>
        <topology evidence="1 8">Multi-pass membrane protein</topology>
    </subcellularLocation>
</comment>
<keyword evidence="7 8" id="KW-0472">Membrane</keyword>
<sequence length="280" mass="31362">MSARMKSRLEVTGIYAVIAVMFIIIFYPLLWTFGLSLNEGTNLYSSSIIPKNLSFEHYIWLFTDPASNYVTWYKNTLIVAATVSIVATFFVALTAYSFSRYRFRGRKYGIYTFLILQMFPVLMGMVALYILLNTVGLLDSLLGLILIYLGGAIPMNAFLVKGYFDTIPKELDESARIDGAGHFSVLFKIMLPLAKPILAVVALFNFMTPFMDFLLPSIILRSEENFTLALGLFNFVNDQFSNNFTRFAAGSVLIAVPIATVYLLLQRWLISGLTSGATKG</sequence>
<evidence type="ECO:0000313" key="11">
    <source>
        <dbReference type="Proteomes" id="UP000199488"/>
    </source>
</evidence>
<keyword evidence="2 8" id="KW-0813">Transport</keyword>
<evidence type="ECO:0000256" key="7">
    <source>
        <dbReference type="ARBA" id="ARBA00023136"/>
    </source>
</evidence>
<dbReference type="InterPro" id="IPR050901">
    <property type="entry name" value="BP-dep_ABC_trans_perm"/>
</dbReference>
<accession>A0A1H2V5K0</accession>
<evidence type="ECO:0000313" key="10">
    <source>
        <dbReference type="EMBL" id="SDW63588.1"/>
    </source>
</evidence>
<reference evidence="10 11" key="1">
    <citation type="submission" date="2016-10" db="EMBL/GenBank/DDBJ databases">
        <authorList>
            <person name="de Groot N.N."/>
        </authorList>
    </citation>
    <scope>NUCLEOTIDE SEQUENCE [LARGE SCALE GENOMIC DNA]</scope>
    <source>
        <strain evidence="10 11">DSM 23126</strain>
    </source>
</reference>
<dbReference type="Pfam" id="PF00528">
    <property type="entry name" value="BPD_transp_1"/>
    <property type="match status" value="1"/>
</dbReference>
<dbReference type="PROSITE" id="PS50928">
    <property type="entry name" value="ABC_TM1"/>
    <property type="match status" value="1"/>
</dbReference>
<name>A0A1H2V5K0_9BACI</name>
<evidence type="ECO:0000256" key="2">
    <source>
        <dbReference type="ARBA" id="ARBA00022448"/>
    </source>
</evidence>
<dbReference type="EMBL" id="FNNC01000004">
    <property type="protein sequence ID" value="SDW63588.1"/>
    <property type="molecule type" value="Genomic_DNA"/>
</dbReference>
<evidence type="ECO:0000256" key="8">
    <source>
        <dbReference type="RuleBase" id="RU363032"/>
    </source>
</evidence>
<dbReference type="Gene3D" id="1.10.3720.10">
    <property type="entry name" value="MetI-like"/>
    <property type="match status" value="1"/>
</dbReference>
<feature type="transmembrane region" description="Helical" evidence="8">
    <location>
        <begin position="244"/>
        <end position="265"/>
    </location>
</feature>
<comment type="similarity">
    <text evidence="8">Belongs to the binding-protein-dependent transport system permease family.</text>
</comment>
<dbReference type="GO" id="GO:0042956">
    <property type="term" value="P:maltodextrin transmembrane transport"/>
    <property type="evidence" value="ECO:0007669"/>
    <property type="project" value="TreeGrafter"/>
</dbReference>
<dbReference type="RefSeq" id="WP_091614322.1">
    <property type="nucleotide sequence ID" value="NZ_FNNC01000004.1"/>
</dbReference>
<evidence type="ECO:0000256" key="6">
    <source>
        <dbReference type="ARBA" id="ARBA00022989"/>
    </source>
</evidence>
<evidence type="ECO:0000259" key="9">
    <source>
        <dbReference type="PROSITE" id="PS50928"/>
    </source>
</evidence>
<dbReference type="InterPro" id="IPR000515">
    <property type="entry name" value="MetI-like"/>
</dbReference>
<feature type="transmembrane region" description="Helical" evidence="8">
    <location>
        <begin position="12"/>
        <end position="33"/>
    </location>
</feature>
<keyword evidence="4" id="KW-0762">Sugar transport</keyword>
<proteinExistence type="inferred from homology"/>
<feature type="transmembrane region" description="Helical" evidence="8">
    <location>
        <begin position="77"/>
        <end position="98"/>
    </location>
</feature>
<dbReference type="PANTHER" id="PTHR32243:SF34">
    <property type="entry name" value="GALACTOOLIGOSACCHARIDES TRANSPORT SYSTEM PERMEASE PROTEIN GANQ"/>
    <property type="match status" value="1"/>
</dbReference>
<dbReference type="GO" id="GO:0015423">
    <property type="term" value="F:ABC-type maltose transporter activity"/>
    <property type="evidence" value="ECO:0007669"/>
    <property type="project" value="TreeGrafter"/>
</dbReference>
<dbReference type="SUPFAM" id="SSF161098">
    <property type="entry name" value="MetI-like"/>
    <property type="match status" value="1"/>
</dbReference>
<dbReference type="FunFam" id="1.10.3720.10:FF:000034">
    <property type="entry name" value="Sugar ABC transporter permease"/>
    <property type="match status" value="1"/>
</dbReference>
<keyword evidence="3" id="KW-1003">Cell membrane</keyword>
<keyword evidence="11" id="KW-1185">Reference proteome</keyword>
<dbReference type="GO" id="GO:0005886">
    <property type="term" value="C:plasma membrane"/>
    <property type="evidence" value="ECO:0007669"/>
    <property type="project" value="UniProtKB-SubCell"/>
</dbReference>
<dbReference type="InterPro" id="IPR035906">
    <property type="entry name" value="MetI-like_sf"/>
</dbReference>
<feature type="transmembrane region" description="Helical" evidence="8">
    <location>
        <begin position="185"/>
        <end position="207"/>
    </location>
</feature>